<feature type="region of interest" description="Disordered" evidence="1">
    <location>
        <begin position="1"/>
        <end position="24"/>
    </location>
</feature>
<dbReference type="Gene3D" id="2.60.120.10">
    <property type="entry name" value="Jelly Rolls"/>
    <property type="match status" value="1"/>
</dbReference>
<evidence type="ECO:0000256" key="1">
    <source>
        <dbReference type="SAM" id="MobiDB-lite"/>
    </source>
</evidence>
<protein>
    <recommendedName>
        <fullName evidence="4">Quercetin dioxygenase-like cupin family protein</fullName>
    </recommendedName>
</protein>
<keyword evidence="3" id="KW-1185">Reference proteome</keyword>
<comment type="caution">
    <text evidence="2">The sequence shown here is derived from an EMBL/GenBank/DDBJ whole genome shotgun (WGS) entry which is preliminary data.</text>
</comment>
<feature type="compositionally biased region" description="Polar residues" evidence="1">
    <location>
        <begin position="1"/>
        <end position="10"/>
    </location>
</feature>
<evidence type="ECO:0008006" key="4">
    <source>
        <dbReference type="Google" id="ProtNLM"/>
    </source>
</evidence>
<name>A0A0B2B329_9ACTN</name>
<reference evidence="2 3" key="1">
    <citation type="submission" date="2017-11" db="EMBL/GenBank/DDBJ databases">
        <title>Genomic Encyclopedia of Archaeal and Bacterial Type Strains, Phase II (KMG-II): From Individual Species to Whole Genera.</title>
        <authorList>
            <person name="Goeker M."/>
        </authorList>
    </citation>
    <scope>NUCLEOTIDE SEQUENCE [LARGE SCALE GENOMIC DNA]</scope>
    <source>
        <strain evidence="2 3">DSM 27763</strain>
    </source>
</reference>
<proteinExistence type="predicted"/>
<organism evidence="2 3">
    <name type="scientific">Mumia flava</name>
    <dbReference type="NCBI Taxonomy" id="1348852"/>
    <lineage>
        <taxon>Bacteria</taxon>
        <taxon>Bacillati</taxon>
        <taxon>Actinomycetota</taxon>
        <taxon>Actinomycetes</taxon>
        <taxon>Propionibacteriales</taxon>
        <taxon>Nocardioidaceae</taxon>
        <taxon>Mumia</taxon>
    </lineage>
</organism>
<dbReference type="SUPFAM" id="SSF51182">
    <property type="entry name" value="RmlC-like cupins"/>
    <property type="match status" value="1"/>
</dbReference>
<gene>
    <name evidence="2" type="ORF">CLV56_2106</name>
</gene>
<dbReference type="AlphaFoldDB" id="A0A0B2B329"/>
<dbReference type="InterPro" id="IPR011051">
    <property type="entry name" value="RmlC_Cupin_sf"/>
</dbReference>
<dbReference type="EMBL" id="PGEZ01000001">
    <property type="protein sequence ID" value="PJJ57867.1"/>
    <property type="molecule type" value="Genomic_DNA"/>
</dbReference>
<feature type="compositionally biased region" description="Basic and acidic residues" evidence="1">
    <location>
        <begin position="11"/>
        <end position="23"/>
    </location>
</feature>
<sequence>MVDLEAQTQTHLEKASTAEHGRSAELVVQDGPLRQSVLALAEGAELSEHDAPPAASILVLRGAIDVVAESGTTVLETGMLAEIPHERHSVKAEVDSVFLLTAVTDI</sequence>
<evidence type="ECO:0000313" key="2">
    <source>
        <dbReference type="EMBL" id="PJJ57867.1"/>
    </source>
</evidence>
<dbReference type="InterPro" id="IPR014710">
    <property type="entry name" value="RmlC-like_jellyroll"/>
</dbReference>
<accession>A0A0B2B329</accession>
<evidence type="ECO:0000313" key="3">
    <source>
        <dbReference type="Proteomes" id="UP000230842"/>
    </source>
</evidence>
<dbReference type="OrthoDB" id="5190473at2"/>
<dbReference type="Proteomes" id="UP000230842">
    <property type="component" value="Unassembled WGS sequence"/>
</dbReference>